<dbReference type="KEGG" id="ccx:COCOR_04325"/>
<dbReference type="EMBL" id="CP003389">
    <property type="protein sequence ID" value="AFE09748.1"/>
    <property type="molecule type" value="Genomic_DNA"/>
</dbReference>
<sequence length="337" mass="34423">MKSESPQDPSPKVITRRSILRGIGLSLAAVPVAKLLVACGGDDTTGGDTNTGADAGTGTDSGVVDPGFWATGGTAAMTAVATYPDPFASGLGTVCNLACEATLGPCYATTVDRKDISEGHDGLPVRLAFLVVDESCKPIPGATVDIWHAGPEGLYSGEDASDFCTSGDATARAARWFRGVQTTDANGRVDFDTCFPGWYSSRTIHIHFTVRVNGQEFVTSQLFFDDSTSDDIVNSQPLYNARGERDTTNQNDTVVSGDAVGDYLFATQRMADGAMLASKTLVIRSSLNSASCAMPGGSGGGGGPGGPPPGGDGGMGPPPGWDGGMGPPPPGFDGGMP</sequence>
<dbReference type="InterPro" id="IPR000627">
    <property type="entry name" value="Intradiol_dOase_C"/>
</dbReference>
<dbReference type="OrthoDB" id="9805815at2"/>
<reference evidence="4" key="2">
    <citation type="submission" date="2012-03" db="EMBL/GenBank/DDBJ databases">
        <title>Genome sequence of the fruiting myxobacterium Corallococcus coralloides DSM 2259.</title>
        <authorList>
            <person name="Huntley S."/>
            <person name="Zhang Y."/>
            <person name="Treuner-Lange A."/>
            <person name="Sensen C.W."/>
            <person name="Sogaard-Andersen L."/>
        </authorList>
    </citation>
    <scope>NUCLEOTIDE SEQUENCE [LARGE SCALE GENOMIC DNA]</scope>
    <source>
        <strain evidence="4">ATCC 25202 / DSM 2259 / NBRC 100086 / M2</strain>
    </source>
</reference>
<accession>H8N0M9</accession>
<evidence type="ECO:0000259" key="2">
    <source>
        <dbReference type="Pfam" id="PF00775"/>
    </source>
</evidence>
<evidence type="ECO:0000313" key="3">
    <source>
        <dbReference type="EMBL" id="AFE09748.1"/>
    </source>
</evidence>
<proteinExistence type="predicted"/>
<organism evidence="3 4">
    <name type="scientific">Corallococcus coralloides (strain ATCC 25202 / DSM 2259 / NBRC 100086 / M2)</name>
    <name type="common">Myxococcus coralloides</name>
    <dbReference type="NCBI Taxonomy" id="1144275"/>
    <lineage>
        <taxon>Bacteria</taxon>
        <taxon>Pseudomonadati</taxon>
        <taxon>Myxococcota</taxon>
        <taxon>Myxococcia</taxon>
        <taxon>Myxococcales</taxon>
        <taxon>Cystobacterineae</taxon>
        <taxon>Myxococcaceae</taxon>
        <taxon>Corallococcus</taxon>
    </lineage>
</organism>
<dbReference type="RefSeq" id="WP_014397134.1">
    <property type="nucleotide sequence ID" value="NC_017030.1"/>
</dbReference>
<dbReference type="eggNOG" id="COG3485">
    <property type="taxonomic scope" value="Bacteria"/>
</dbReference>
<keyword evidence="3" id="KW-0223">Dioxygenase</keyword>
<name>H8N0M9_CORCM</name>
<evidence type="ECO:0000256" key="1">
    <source>
        <dbReference type="SAM" id="MobiDB-lite"/>
    </source>
</evidence>
<dbReference type="STRING" id="1144275.COCOR_04325"/>
<feature type="compositionally biased region" description="Pro residues" evidence="1">
    <location>
        <begin position="305"/>
        <end position="331"/>
    </location>
</feature>
<keyword evidence="4" id="KW-1185">Reference proteome</keyword>
<dbReference type="SUPFAM" id="SSF49482">
    <property type="entry name" value="Aromatic compound dioxygenase"/>
    <property type="match status" value="1"/>
</dbReference>
<gene>
    <name evidence="3" type="primary">pcaH</name>
    <name evidence="3" type="ordered locus">COCOR_04325</name>
</gene>
<dbReference type="PANTHER" id="PTHR34315">
    <property type="match status" value="1"/>
</dbReference>
<dbReference type="InterPro" id="IPR015889">
    <property type="entry name" value="Intradiol_dOase_core"/>
</dbReference>
<dbReference type="PANTHER" id="PTHR34315:SF1">
    <property type="entry name" value="INTRADIOL RING-CLEAVAGE DIOXYGENASES DOMAIN-CONTAINING PROTEIN-RELATED"/>
    <property type="match status" value="1"/>
</dbReference>
<dbReference type="GO" id="GO:0016702">
    <property type="term" value="F:oxidoreductase activity, acting on single donors with incorporation of molecular oxygen, incorporation of two atoms of oxygen"/>
    <property type="evidence" value="ECO:0007669"/>
    <property type="project" value="InterPro"/>
</dbReference>
<dbReference type="Pfam" id="PF00775">
    <property type="entry name" value="Dioxygenase_C"/>
    <property type="match status" value="1"/>
</dbReference>
<dbReference type="Gene3D" id="2.60.130.10">
    <property type="entry name" value="Aromatic compound dioxygenase"/>
    <property type="match status" value="1"/>
</dbReference>
<dbReference type="AlphaFoldDB" id="H8N0M9"/>
<reference evidence="3 4" key="1">
    <citation type="journal article" date="2012" name="J. Bacteriol.">
        <title>Complete Genome Sequence of the Fruiting Myxobacterium Corallococcus coralloides DSM 2259.</title>
        <authorList>
            <person name="Huntley S."/>
            <person name="Zhang Y."/>
            <person name="Treuner-Lange A."/>
            <person name="Kneip S."/>
            <person name="Sensen C.W."/>
            <person name="Sogaard-Andersen L."/>
        </authorList>
    </citation>
    <scope>NUCLEOTIDE SEQUENCE [LARGE SCALE GENOMIC DNA]</scope>
    <source>
        <strain evidence="4">ATCC 25202 / DSM 2259 / NBRC 100086 / M2</strain>
    </source>
</reference>
<feature type="domain" description="Intradiol ring-cleavage dioxygenases" evidence="2">
    <location>
        <begin position="120"/>
        <end position="235"/>
    </location>
</feature>
<protein>
    <submittedName>
        <fullName evidence="3">Protocatechuate 3,4-dioxygenase beta chain</fullName>
    </submittedName>
</protein>
<dbReference type="HOGENOM" id="CLU_027719_2_2_7"/>
<dbReference type="Proteomes" id="UP000007587">
    <property type="component" value="Chromosome"/>
</dbReference>
<dbReference type="InParanoid" id="H8N0M9"/>
<feature type="region of interest" description="Disordered" evidence="1">
    <location>
        <begin position="294"/>
        <end position="337"/>
    </location>
</feature>
<dbReference type="GO" id="GO:0008199">
    <property type="term" value="F:ferric iron binding"/>
    <property type="evidence" value="ECO:0007669"/>
    <property type="project" value="InterPro"/>
</dbReference>
<keyword evidence="3" id="KW-0560">Oxidoreductase</keyword>
<evidence type="ECO:0000313" key="4">
    <source>
        <dbReference type="Proteomes" id="UP000007587"/>
    </source>
</evidence>